<evidence type="ECO:0000259" key="1">
    <source>
        <dbReference type="Pfam" id="PF09949"/>
    </source>
</evidence>
<accession>A0A517LQY5</accession>
<dbReference type="STRING" id="50376.A0A517LQY5"/>
<protein>
    <recommendedName>
        <fullName evidence="1">Phosphatidate phosphatase APP1 catalytic domain-containing protein</fullName>
    </recommendedName>
</protein>
<dbReference type="PANTHER" id="PTHR28208">
    <property type="entry name" value="PHOSPHATIDATE PHOSPHATASE APP1"/>
    <property type="match status" value="1"/>
</dbReference>
<dbReference type="Pfam" id="PF09949">
    <property type="entry name" value="APP1_cat"/>
    <property type="match status" value="1"/>
</dbReference>
<dbReference type="EMBL" id="CP042203">
    <property type="protein sequence ID" value="QDS77993.1"/>
    <property type="molecule type" value="Genomic_DNA"/>
</dbReference>
<evidence type="ECO:0000313" key="3">
    <source>
        <dbReference type="Proteomes" id="UP000316270"/>
    </source>
</evidence>
<dbReference type="InterPro" id="IPR052935">
    <property type="entry name" value="Mg2+_PAP"/>
</dbReference>
<reference evidence="2 3" key="1">
    <citation type="submission" date="2019-07" db="EMBL/GenBank/DDBJ databases">
        <title>Finished genome of Venturia effusa.</title>
        <authorList>
            <person name="Young C.A."/>
            <person name="Cox M.P."/>
            <person name="Ganley A.R.D."/>
            <person name="David W.J."/>
        </authorList>
    </citation>
    <scope>NUCLEOTIDE SEQUENCE [LARGE SCALE GENOMIC DNA]</scope>
    <source>
        <strain evidence="3">albino</strain>
    </source>
</reference>
<dbReference type="PANTHER" id="PTHR28208:SF2">
    <property type="entry name" value="PHOSPHATIDATE PHOSPHATASE APP1 CATALYTIC DOMAIN-CONTAINING PROTEIN"/>
    <property type="match status" value="1"/>
</dbReference>
<dbReference type="GO" id="GO:0030479">
    <property type="term" value="C:actin cortical patch"/>
    <property type="evidence" value="ECO:0007669"/>
    <property type="project" value="TreeGrafter"/>
</dbReference>
<dbReference type="AlphaFoldDB" id="A0A517LQY5"/>
<dbReference type="Proteomes" id="UP000316270">
    <property type="component" value="Chromosome 19"/>
</dbReference>
<dbReference type="OrthoDB" id="414243at2759"/>
<organism evidence="2 3">
    <name type="scientific">Venturia effusa</name>
    <dbReference type="NCBI Taxonomy" id="50376"/>
    <lineage>
        <taxon>Eukaryota</taxon>
        <taxon>Fungi</taxon>
        <taxon>Dikarya</taxon>
        <taxon>Ascomycota</taxon>
        <taxon>Pezizomycotina</taxon>
        <taxon>Dothideomycetes</taxon>
        <taxon>Pleosporomycetidae</taxon>
        <taxon>Venturiales</taxon>
        <taxon>Venturiaceae</taxon>
        <taxon>Venturia</taxon>
    </lineage>
</organism>
<evidence type="ECO:0000313" key="2">
    <source>
        <dbReference type="EMBL" id="QDS77993.1"/>
    </source>
</evidence>
<sequence>MIRSVDFVEALENAETDNEWEIREQRGAYNATIQGREFLWLSVRLSLLAIDCAFARKILDADAEMTAAANLGVIIASVPEIGLSDLASVIASHGLPKHSNLLATSFKHSANLHHQALSPETQSPFRPNSPWKTPGCTFAQSAVRIQLASAILMAPSHLTTFSALLATFTAIAHAIPNPVAAAAPEITPFQAELRPTPTLKRRENILSKLEGDVTSVLSALGSGIPSYVASGVPNFFQDFPTGDKVQSSLGIDGDQLAALPTQVLNIPPYGNWTNDGWQIRFRGNVYKQPNTSQSRLNDLANIFLIGTDISDLPAEQQDQARNLTAEIFVVQQSNQTVSMHLEPAPSAGGDGESGGGGAVTASGGTQDLTLPYRTTAEGDFDVFVPIQSNGLTAGNATQMIQRLNVYSGNSTLGNATAFLVPPTGFTVISDIDDILRVTKIYQPKEGLLNSFARAFVPWMNMPEIYANWSTSVPNMHFHYLTTTPEQVTRNYMDFIYKTYPGGSFDTRPLNFSDVSATLSIRKYLLTKYFQTFPQRKIILVADTSNSDVMKDYPQLAHDYPNQVQCILLRNTSATDDDKFPYNTAGFKNISQNKYMFFIVPDDLKNLDVTSGHCYNQTIKQNVTFGYQDELLGIHGSGAQRIGAKGGSLAALVTALFVGVMFLA</sequence>
<gene>
    <name evidence="2" type="ORF">FKW77_002199</name>
</gene>
<dbReference type="GO" id="GO:0008195">
    <property type="term" value="F:phosphatidate phosphatase activity"/>
    <property type="evidence" value="ECO:0007669"/>
    <property type="project" value="InterPro"/>
</dbReference>
<feature type="domain" description="Phosphatidate phosphatase APP1 catalytic" evidence="1">
    <location>
        <begin position="425"/>
        <end position="570"/>
    </location>
</feature>
<proteinExistence type="predicted"/>
<dbReference type="InterPro" id="IPR019236">
    <property type="entry name" value="APP1_cat"/>
</dbReference>
<keyword evidence="3" id="KW-1185">Reference proteome</keyword>
<name>A0A517LQY5_9PEZI</name>